<dbReference type="PROSITE" id="PS50884">
    <property type="entry name" value="ZF_DOF_2"/>
    <property type="match status" value="1"/>
</dbReference>
<evidence type="ECO:0000313" key="13">
    <source>
        <dbReference type="Proteomes" id="UP001279734"/>
    </source>
</evidence>
<keyword evidence="1 9" id="KW-0479">Metal-binding</keyword>
<keyword evidence="6 9" id="KW-0804">Transcription</keyword>
<evidence type="ECO:0000256" key="10">
    <source>
        <dbReference type="SAM" id="MobiDB-lite"/>
    </source>
</evidence>
<keyword evidence="5 8" id="KW-0238">DNA-binding</keyword>
<sequence>MIDYSSSSSPSADILPCSTPLTERRLTPRHEQALECPRCGSTYTKFCYYNNYSLSQPRYFCKTCRRYWTKGGNLRNIPVGGGCRKNKKPSNSKKQPYSNDGLRLIDQNHPLQNPTDLQLSFPEDVRGGIFMEGTLENPGPVDFMGSEFQGLHGPEMGIRSHDFMGINGSDFGTVGGRVADLDGHLHHGCFCSNFNGFCSSLGASIDDGNDSSAFMDSFQRLKLPSDGDALHDLKPDTNQDQDGGCSSDRAAGTESFLYDINDLTPWGGGTIMNAYGKSTTEPLI</sequence>
<dbReference type="PROSITE" id="PS01361">
    <property type="entry name" value="ZF_DOF_1"/>
    <property type="match status" value="1"/>
</dbReference>
<keyword evidence="3 9" id="KW-0862">Zinc</keyword>
<name>A0AAD3STN7_NEPGR</name>
<feature type="domain" description="Dof-type" evidence="11">
    <location>
        <begin position="34"/>
        <end position="88"/>
    </location>
</feature>
<proteinExistence type="predicted"/>
<dbReference type="GO" id="GO:0008270">
    <property type="term" value="F:zinc ion binding"/>
    <property type="evidence" value="ECO:0007669"/>
    <property type="project" value="UniProtKB-KW"/>
</dbReference>
<evidence type="ECO:0000259" key="11">
    <source>
        <dbReference type="PROSITE" id="PS50884"/>
    </source>
</evidence>
<dbReference type="GO" id="GO:0003677">
    <property type="term" value="F:DNA binding"/>
    <property type="evidence" value="ECO:0007669"/>
    <property type="project" value="UniProtKB-UniRule"/>
</dbReference>
<evidence type="ECO:0000313" key="12">
    <source>
        <dbReference type="EMBL" id="GMH16795.1"/>
    </source>
</evidence>
<evidence type="ECO:0000256" key="1">
    <source>
        <dbReference type="ARBA" id="ARBA00022723"/>
    </source>
</evidence>
<evidence type="ECO:0000256" key="6">
    <source>
        <dbReference type="ARBA" id="ARBA00023163"/>
    </source>
</evidence>
<reference evidence="12" key="1">
    <citation type="submission" date="2023-05" db="EMBL/GenBank/DDBJ databases">
        <title>Nepenthes gracilis genome sequencing.</title>
        <authorList>
            <person name="Fukushima K."/>
        </authorList>
    </citation>
    <scope>NUCLEOTIDE SEQUENCE</scope>
    <source>
        <strain evidence="12">SING2019-196</strain>
    </source>
</reference>
<dbReference type="InterPro" id="IPR003851">
    <property type="entry name" value="Znf_Dof"/>
</dbReference>
<dbReference type="GO" id="GO:0005634">
    <property type="term" value="C:nucleus"/>
    <property type="evidence" value="ECO:0007669"/>
    <property type="project" value="UniProtKB-SubCell"/>
</dbReference>
<evidence type="ECO:0000256" key="2">
    <source>
        <dbReference type="ARBA" id="ARBA00022771"/>
    </source>
</evidence>
<accession>A0AAD3STN7</accession>
<keyword evidence="7 8" id="KW-0539">Nucleus</keyword>
<evidence type="ECO:0000256" key="7">
    <source>
        <dbReference type="ARBA" id="ARBA00023242"/>
    </source>
</evidence>
<dbReference type="PANTHER" id="PTHR31992">
    <property type="entry name" value="DOF ZINC FINGER PROTEIN DOF1.4-RELATED"/>
    <property type="match status" value="1"/>
</dbReference>
<dbReference type="EMBL" id="BSYO01000017">
    <property type="protein sequence ID" value="GMH16795.1"/>
    <property type="molecule type" value="Genomic_DNA"/>
</dbReference>
<organism evidence="12 13">
    <name type="scientific">Nepenthes gracilis</name>
    <name type="common">Slender pitcher plant</name>
    <dbReference type="NCBI Taxonomy" id="150966"/>
    <lineage>
        <taxon>Eukaryota</taxon>
        <taxon>Viridiplantae</taxon>
        <taxon>Streptophyta</taxon>
        <taxon>Embryophyta</taxon>
        <taxon>Tracheophyta</taxon>
        <taxon>Spermatophyta</taxon>
        <taxon>Magnoliopsida</taxon>
        <taxon>eudicotyledons</taxon>
        <taxon>Gunneridae</taxon>
        <taxon>Pentapetalae</taxon>
        <taxon>Caryophyllales</taxon>
        <taxon>Nepenthaceae</taxon>
        <taxon>Nepenthes</taxon>
    </lineage>
</organism>
<dbReference type="PANTHER" id="PTHR31992:SF159">
    <property type="entry name" value="DOF ZINC FINGER PROTEIN"/>
    <property type="match status" value="1"/>
</dbReference>
<comment type="caution">
    <text evidence="12">The sequence shown here is derived from an EMBL/GenBank/DDBJ whole genome shotgun (WGS) entry which is preliminary data.</text>
</comment>
<protein>
    <recommendedName>
        <fullName evidence="9">Dof zinc finger protein</fullName>
    </recommendedName>
</protein>
<dbReference type="InterPro" id="IPR045174">
    <property type="entry name" value="Dof"/>
</dbReference>
<dbReference type="Proteomes" id="UP001279734">
    <property type="component" value="Unassembled WGS sequence"/>
</dbReference>
<evidence type="ECO:0000256" key="9">
    <source>
        <dbReference type="RuleBase" id="RU369094"/>
    </source>
</evidence>
<dbReference type="GO" id="GO:0003700">
    <property type="term" value="F:DNA-binding transcription factor activity"/>
    <property type="evidence" value="ECO:0007669"/>
    <property type="project" value="UniProtKB-UniRule"/>
</dbReference>
<dbReference type="Pfam" id="PF02701">
    <property type="entry name" value="Zn_ribbon_Dof"/>
    <property type="match status" value="1"/>
</dbReference>
<comment type="function">
    <text evidence="9">Transcription factor that binds specifically to a 5'-AA[AG]G-3' consensus core sequence.</text>
</comment>
<gene>
    <name evidence="12" type="ORF">Nepgr_018636</name>
</gene>
<comment type="subcellular location">
    <subcellularLocation>
        <location evidence="8 9">Nucleus</location>
    </subcellularLocation>
</comment>
<keyword evidence="13" id="KW-1185">Reference proteome</keyword>
<keyword evidence="2 8" id="KW-0863">Zinc-finger</keyword>
<dbReference type="AlphaFoldDB" id="A0AAD3STN7"/>
<keyword evidence="4 9" id="KW-0805">Transcription regulation</keyword>
<evidence type="ECO:0000256" key="5">
    <source>
        <dbReference type="ARBA" id="ARBA00023125"/>
    </source>
</evidence>
<feature type="region of interest" description="Disordered" evidence="10">
    <location>
        <begin position="79"/>
        <end position="99"/>
    </location>
</feature>
<evidence type="ECO:0000256" key="4">
    <source>
        <dbReference type="ARBA" id="ARBA00023015"/>
    </source>
</evidence>
<evidence type="ECO:0000256" key="3">
    <source>
        <dbReference type="ARBA" id="ARBA00022833"/>
    </source>
</evidence>
<evidence type="ECO:0000256" key="8">
    <source>
        <dbReference type="PROSITE-ProRule" id="PRU00071"/>
    </source>
</evidence>